<reference evidence="2 3" key="1">
    <citation type="submission" date="2024-08" db="EMBL/GenBank/DDBJ databases">
        <title>Halobellus sp. MBLA0158 whole genome sequence.</title>
        <authorList>
            <person name="Hwang C.Y."/>
            <person name="Cho E.-S."/>
            <person name="Seo M.-J."/>
        </authorList>
    </citation>
    <scope>NUCLEOTIDE SEQUENCE [LARGE SCALE GENOMIC DNA]</scope>
    <source>
        <strain evidence="2 3">MBLA0158</strain>
    </source>
</reference>
<proteinExistence type="predicted"/>
<dbReference type="AlphaFoldDB" id="A0ABD5MDG4"/>
<feature type="transmembrane region" description="Helical" evidence="1">
    <location>
        <begin position="12"/>
        <end position="30"/>
    </location>
</feature>
<keyword evidence="1" id="KW-0812">Transmembrane</keyword>
<accession>A0ABD5MDG4</accession>
<protein>
    <submittedName>
        <fullName evidence="2">Uncharacterized protein</fullName>
    </submittedName>
</protein>
<feature type="transmembrane region" description="Helical" evidence="1">
    <location>
        <begin position="37"/>
        <end position="57"/>
    </location>
</feature>
<evidence type="ECO:0000256" key="1">
    <source>
        <dbReference type="SAM" id="Phobius"/>
    </source>
</evidence>
<dbReference type="RefSeq" id="WP_372390387.1">
    <property type="nucleotide sequence ID" value="NZ_JBGNYA010000001.1"/>
</dbReference>
<name>A0ABD5MDG4_9EURY</name>
<evidence type="ECO:0000313" key="2">
    <source>
        <dbReference type="EMBL" id="MFA1611932.1"/>
    </source>
</evidence>
<evidence type="ECO:0000313" key="3">
    <source>
        <dbReference type="Proteomes" id="UP001570511"/>
    </source>
</evidence>
<feature type="transmembrane region" description="Helical" evidence="1">
    <location>
        <begin position="63"/>
        <end position="82"/>
    </location>
</feature>
<keyword evidence="1" id="KW-1133">Transmembrane helix</keyword>
<organism evidence="2 3">
    <name type="scientific">Halobellus rubicundus</name>
    <dbReference type="NCBI Taxonomy" id="2996466"/>
    <lineage>
        <taxon>Archaea</taxon>
        <taxon>Methanobacteriati</taxon>
        <taxon>Methanobacteriota</taxon>
        <taxon>Stenosarchaea group</taxon>
        <taxon>Halobacteria</taxon>
        <taxon>Halobacteriales</taxon>
        <taxon>Haloferacaceae</taxon>
        <taxon>Halobellus</taxon>
    </lineage>
</organism>
<dbReference type="EMBL" id="JBGNYA010000001">
    <property type="protein sequence ID" value="MFA1611932.1"/>
    <property type="molecule type" value="Genomic_DNA"/>
</dbReference>
<dbReference type="Proteomes" id="UP001570511">
    <property type="component" value="Unassembled WGS sequence"/>
</dbReference>
<gene>
    <name evidence="2" type="ORF">OS889_13065</name>
</gene>
<keyword evidence="3" id="KW-1185">Reference proteome</keyword>
<sequence length="110" mass="11381">MVSLGALEPGELVLLTVAIVGLVPVILRYTDEAKWFTLGYCCLVVGAVATNVEALVLGDVFNFVEHAFGLLGSGVAFAYAAYDRRERLSAAEEAGLGGSETLGGSDAVEG</sequence>
<comment type="caution">
    <text evidence="2">The sequence shown here is derived from an EMBL/GenBank/DDBJ whole genome shotgun (WGS) entry which is preliminary data.</text>
</comment>
<keyword evidence="1" id="KW-0472">Membrane</keyword>